<dbReference type="GO" id="GO:0016491">
    <property type="term" value="F:oxidoreductase activity"/>
    <property type="evidence" value="ECO:0007669"/>
    <property type="project" value="UniProtKB-KW"/>
</dbReference>
<dbReference type="Proteomes" id="UP000325438">
    <property type="component" value="Unassembled WGS sequence"/>
</dbReference>
<evidence type="ECO:0000256" key="1">
    <source>
        <dbReference type="RuleBase" id="RU003682"/>
    </source>
</evidence>
<keyword evidence="1" id="KW-0479">Metal-binding</keyword>
<dbReference type="GO" id="GO:0046872">
    <property type="term" value="F:metal ion binding"/>
    <property type="evidence" value="ECO:0007669"/>
    <property type="project" value="UniProtKB-KW"/>
</dbReference>
<dbReference type="AlphaFoldDB" id="A0A5N7JXP4"/>
<reference evidence="3 4" key="1">
    <citation type="submission" date="2019-09" db="EMBL/GenBank/DDBJ databases">
        <title>The draft genomes of Allium pathogen Pseudomonas sp.</title>
        <authorList>
            <person name="Fujikawa T."/>
            <person name="Sawada H."/>
        </authorList>
    </citation>
    <scope>NUCLEOTIDE SEQUENCE [LARGE SCALE GENOMIC DNA]</scope>
    <source>
        <strain evidence="3 4">MAFF 730085</strain>
    </source>
</reference>
<sequence>MMESLVLADVVEPMYLDKSYLQKLSTQFKQDGYLTLRSFLSKEVFSRLNEETFKLHDLSAKRDFVMAGYETPRILSVAGGKKILKNTVFIPSLYVHHQLQTVLSLLTQNKLYTVKHQEECIVANYLDGRGQTHGWHLDDPTYALIIVLDAPAAGSGGCVEYVAKWKALCAQLAIDPYKQVDAGLNFAKRHGLINSVHLEAGDCYILNAGENLHRVTPISDNSSRRRVINMAFDHRESFTFGNTADILYAEEEVEHAFAI</sequence>
<name>A0A5N7JXP4_9PSED</name>
<comment type="caution">
    <text evidence="3">The sequence shown here is derived from an EMBL/GenBank/DDBJ whole genome shotgun (WGS) entry which is preliminary data.</text>
</comment>
<gene>
    <name evidence="3" type="ORF">F0170_20490</name>
</gene>
<dbReference type="Gene3D" id="2.60.120.620">
    <property type="entry name" value="q2cbj1_9rhob like domain"/>
    <property type="match status" value="1"/>
</dbReference>
<dbReference type="Pfam" id="PF23169">
    <property type="entry name" value="HalD"/>
    <property type="match status" value="1"/>
</dbReference>
<protein>
    <recommendedName>
        <fullName evidence="2">Fe2OG dioxygenase domain-containing protein</fullName>
    </recommendedName>
</protein>
<keyword evidence="1" id="KW-0408">Iron</keyword>
<dbReference type="EMBL" id="VUBA01000131">
    <property type="protein sequence ID" value="MPQ86160.1"/>
    <property type="molecule type" value="Genomic_DNA"/>
</dbReference>
<organism evidence="3 4">
    <name type="scientific">Pseudomonas kitaguniensis</name>
    <dbReference type="NCBI Taxonomy" id="2607908"/>
    <lineage>
        <taxon>Bacteria</taxon>
        <taxon>Pseudomonadati</taxon>
        <taxon>Pseudomonadota</taxon>
        <taxon>Gammaproteobacteria</taxon>
        <taxon>Pseudomonadales</taxon>
        <taxon>Pseudomonadaceae</taxon>
        <taxon>Pseudomonas</taxon>
    </lineage>
</organism>
<dbReference type="RefSeq" id="WP_058414111.1">
    <property type="nucleotide sequence ID" value="NZ_JBLZPT010000003.1"/>
</dbReference>
<dbReference type="InterPro" id="IPR005123">
    <property type="entry name" value="Oxoglu/Fe-dep_dioxygenase_dom"/>
</dbReference>
<accession>A0A5N7JXP4</accession>
<proteinExistence type="inferred from homology"/>
<evidence type="ECO:0000313" key="3">
    <source>
        <dbReference type="EMBL" id="MPQ86160.1"/>
    </source>
</evidence>
<comment type="similarity">
    <text evidence="1">Belongs to the iron/ascorbate-dependent oxidoreductase family.</text>
</comment>
<evidence type="ECO:0000313" key="4">
    <source>
        <dbReference type="Proteomes" id="UP000325438"/>
    </source>
</evidence>
<dbReference type="PROSITE" id="PS51471">
    <property type="entry name" value="FE2OG_OXY"/>
    <property type="match status" value="1"/>
</dbReference>
<dbReference type="SUPFAM" id="SSF51197">
    <property type="entry name" value="Clavaminate synthase-like"/>
    <property type="match status" value="1"/>
</dbReference>
<dbReference type="InterPro" id="IPR056470">
    <property type="entry name" value="BesD/HalB-like"/>
</dbReference>
<keyword evidence="1" id="KW-0560">Oxidoreductase</keyword>
<feature type="domain" description="Fe2OG dioxygenase" evidence="2">
    <location>
        <begin position="116"/>
        <end position="236"/>
    </location>
</feature>
<evidence type="ECO:0000259" key="2">
    <source>
        <dbReference type="PROSITE" id="PS51471"/>
    </source>
</evidence>